<proteinExistence type="predicted"/>
<evidence type="ECO:0000313" key="1">
    <source>
        <dbReference type="EMBL" id="TQR07519.1"/>
    </source>
</evidence>
<dbReference type="OrthoDB" id="2970270at2"/>
<comment type="caution">
    <text evidence="1">The sequence shown here is derived from an EMBL/GenBank/DDBJ whole genome shotgun (WGS) entry which is preliminary data.</text>
</comment>
<reference evidence="1 2" key="1">
    <citation type="submission" date="2019-05" db="EMBL/GenBank/DDBJ databases">
        <title>Psychrobacillus vulpis sp. nov., a new species isolated from feces of a red fox that inhabits in The Tablas de Daimiel Natural Park, Albacete, Spain.</title>
        <authorList>
            <person name="Rodriguez M."/>
            <person name="Reina J.C."/>
            <person name="Bejar V."/>
            <person name="Llamas I."/>
        </authorList>
    </citation>
    <scope>NUCLEOTIDE SEQUENCE [LARGE SCALE GENOMIC DNA]</scope>
    <source>
        <strain evidence="1 2">NHI-2</strain>
    </source>
</reference>
<dbReference type="Proteomes" id="UP000318937">
    <property type="component" value="Unassembled WGS sequence"/>
</dbReference>
<dbReference type="RefSeq" id="WP_142608742.1">
    <property type="nucleotide sequence ID" value="NZ_VDGG01000052.1"/>
</dbReference>
<keyword evidence="2" id="KW-1185">Reference proteome</keyword>
<dbReference type="EMBL" id="VDGG01000052">
    <property type="protein sequence ID" value="TQR07519.1"/>
    <property type="molecule type" value="Genomic_DNA"/>
</dbReference>
<dbReference type="AlphaFoldDB" id="A0A544SQS7"/>
<gene>
    <name evidence="1" type="ORF">FG383_17765</name>
</gene>
<organism evidence="1 2">
    <name type="scientific">Psychrobacillus soli</name>
    <dbReference type="NCBI Taxonomy" id="1543965"/>
    <lineage>
        <taxon>Bacteria</taxon>
        <taxon>Bacillati</taxon>
        <taxon>Bacillota</taxon>
        <taxon>Bacilli</taxon>
        <taxon>Bacillales</taxon>
        <taxon>Bacillaceae</taxon>
        <taxon>Psychrobacillus</taxon>
    </lineage>
</organism>
<accession>A0A544SQS7</accession>
<evidence type="ECO:0008006" key="3">
    <source>
        <dbReference type="Google" id="ProtNLM"/>
    </source>
</evidence>
<sequence>MTNSESTNQNIQDSNKAIGAAELAVLGALFTTFGDVLSTISAVLALEEERKDATDNNNFQKQIDDLTNEVKKLKKHMNNDKPRGFKNF</sequence>
<protein>
    <recommendedName>
        <fullName evidence="3">Translation initiation factor 2</fullName>
    </recommendedName>
</protein>
<name>A0A544SQS7_9BACI</name>
<evidence type="ECO:0000313" key="2">
    <source>
        <dbReference type="Proteomes" id="UP000318937"/>
    </source>
</evidence>